<accession>A0AA39G3C1</accession>
<dbReference type="GO" id="GO:0032259">
    <property type="term" value="P:methylation"/>
    <property type="evidence" value="ECO:0007669"/>
    <property type="project" value="UniProtKB-KW"/>
</dbReference>
<name>A0AA39G3C1_MICHY</name>
<dbReference type="SUPFAM" id="SSF53335">
    <property type="entry name" value="S-adenosyl-L-methionine-dependent methyltransferases"/>
    <property type="match status" value="1"/>
</dbReference>
<keyword evidence="5" id="KW-0472">Membrane</keyword>
<keyword evidence="4" id="KW-0949">S-adenosyl-L-methionine</keyword>
<keyword evidence="3" id="KW-0808">Transferase</keyword>
<comment type="caution">
    <text evidence="6">The sequence shown here is derived from an EMBL/GenBank/DDBJ whole genome shotgun (WGS) entry which is preliminary data.</text>
</comment>
<evidence type="ECO:0008006" key="8">
    <source>
        <dbReference type="Google" id="ProtNLM"/>
    </source>
</evidence>
<feature type="transmembrane region" description="Helical" evidence="5">
    <location>
        <begin position="20"/>
        <end position="43"/>
    </location>
</feature>
<dbReference type="PANTHER" id="PTHR13610">
    <property type="entry name" value="METHYLTRANSFERASE DOMAIN-CONTAINING PROTEIN"/>
    <property type="match status" value="1"/>
</dbReference>
<dbReference type="GO" id="GO:1905706">
    <property type="term" value="P:regulation of mitochondrial ATP synthesis coupled proton transport"/>
    <property type="evidence" value="ECO:0007669"/>
    <property type="project" value="TreeGrafter"/>
</dbReference>
<dbReference type="InterPro" id="IPR026170">
    <property type="entry name" value="FAM173A/B"/>
</dbReference>
<organism evidence="6 7">
    <name type="scientific">Microctonus hyperodae</name>
    <name type="common">Parasitoid wasp</name>
    <dbReference type="NCBI Taxonomy" id="165561"/>
    <lineage>
        <taxon>Eukaryota</taxon>
        <taxon>Metazoa</taxon>
        <taxon>Ecdysozoa</taxon>
        <taxon>Arthropoda</taxon>
        <taxon>Hexapoda</taxon>
        <taxon>Insecta</taxon>
        <taxon>Pterygota</taxon>
        <taxon>Neoptera</taxon>
        <taxon>Endopterygota</taxon>
        <taxon>Hymenoptera</taxon>
        <taxon>Apocrita</taxon>
        <taxon>Ichneumonoidea</taxon>
        <taxon>Braconidae</taxon>
        <taxon>Euphorinae</taxon>
        <taxon>Microctonus</taxon>
    </lineage>
</organism>
<sequence>MNELIWNDNQNQNVNKKSNTGLFLIGLTGGVAVALSVISVSFVKPALRKICLPYVPATTQQVENVFNGLQSQSGTLIDLGSGDGRLVLAAAKKGFTACGVELNTWLVLYSKISAYIQGLSSKAIFYQQDLWNINLNKYDNVILFGVEQMMPQIEQKFIAELKDNCTIVVCRFPLPTMTPIKIIGNGVDKVWIYKPLSNYNNKIYYK</sequence>
<keyword evidence="7" id="KW-1185">Reference proteome</keyword>
<evidence type="ECO:0000313" key="6">
    <source>
        <dbReference type="EMBL" id="KAK0180767.1"/>
    </source>
</evidence>
<protein>
    <recommendedName>
        <fullName evidence="8">Protein FAM173B</fullName>
    </recommendedName>
</protein>
<evidence type="ECO:0000256" key="4">
    <source>
        <dbReference type="ARBA" id="ARBA00022691"/>
    </source>
</evidence>
<evidence type="ECO:0000313" key="7">
    <source>
        <dbReference type="Proteomes" id="UP001168972"/>
    </source>
</evidence>
<dbReference type="GO" id="GO:0016279">
    <property type="term" value="F:protein-lysine N-methyltransferase activity"/>
    <property type="evidence" value="ECO:0007669"/>
    <property type="project" value="InterPro"/>
</dbReference>
<dbReference type="PANTHER" id="PTHR13610:SF9">
    <property type="entry name" value="FI06469P"/>
    <property type="match status" value="1"/>
</dbReference>
<evidence type="ECO:0000256" key="1">
    <source>
        <dbReference type="ARBA" id="ARBA00010633"/>
    </source>
</evidence>
<proteinExistence type="inferred from homology"/>
<dbReference type="AlphaFoldDB" id="A0AA39G3C1"/>
<dbReference type="Gene3D" id="3.40.50.150">
    <property type="entry name" value="Vaccinia Virus protein VP39"/>
    <property type="match status" value="1"/>
</dbReference>
<evidence type="ECO:0000256" key="5">
    <source>
        <dbReference type="SAM" id="Phobius"/>
    </source>
</evidence>
<dbReference type="InterPro" id="IPR029063">
    <property type="entry name" value="SAM-dependent_MTases_sf"/>
</dbReference>
<keyword evidence="5" id="KW-0812">Transmembrane</keyword>
<evidence type="ECO:0000256" key="3">
    <source>
        <dbReference type="ARBA" id="ARBA00022679"/>
    </source>
</evidence>
<evidence type="ECO:0000256" key="2">
    <source>
        <dbReference type="ARBA" id="ARBA00022603"/>
    </source>
</evidence>
<gene>
    <name evidence="6" type="ORF">PV327_003117</name>
</gene>
<dbReference type="EMBL" id="JAQQBR010000002">
    <property type="protein sequence ID" value="KAK0180767.1"/>
    <property type="molecule type" value="Genomic_DNA"/>
</dbReference>
<comment type="similarity">
    <text evidence="1">Belongs to the ANT/ATPSC lysine N-methyltransferase family.</text>
</comment>
<reference evidence="6" key="1">
    <citation type="journal article" date="2023" name="bioRxiv">
        <title>Scaffold-level genome assemblies of two parasitoid biocontrol wasps reveal the parthenogenesis mechanism and an associated novel virus.</title>
        <authorList>
            <person name="Inwood S."/>
            <person name="Skelly J."/>
            <person name="Guhlin J."/>
            <person name="Harrop T."/>
            <person name="Goldson S."/>
            <person name="Dearden P."/>
        </authorList>
    </citation>
    <scope>NUCLEOTIDE SEQUENCE</scope>
    <source>
        <strain evidence="6">Lincoln</strain>
        <tissue evidence="6">Whole body</tissue>
    </source>
</reference>
<dbReference type="GO" id="GO:0005739">
    <property type="term" value="C:mitochondrion"/>
    <property type="evidence" value="ECO:0007669"/>
    <property type="project" value="TreeGrafter"/>
</dbReference>
<keyword evidence="5" id="KW-1133">Transmembrane helix</keyword>
<keyword evidence="2" id="KW-0489">Methyltransferase</keyword>
<reference evidence="6" key="2">
    <citation type="submission" date="2023-03" db="EMBL/GenBank/DDBJ databases">
        <authorList>
            <person name="Inwood S.N."/>
            <person name="Skelly J.G."/>
            <person name="Guhlin J."/>
            <person name="Harrop T.W.R."/>
            <person name="Goldson S.G."/>
            <person name="Dearden P.K."/>
        </authorList>
    </citation>
    <scope>NUCLEOTIDE SEQUENCE</scope>
    <source>
        <strain evidence="6">Lincoln</strain>
        <tissue evidence="6">Whole body</tissue>
    </source>
</reference>
<dbReference type="Proteomes" id="UP001168972">
    <property type="component" value="Unassembled WGS sequence"/>
</dbReference>